<accession>A0ABS7PD35</accession>
<feature type="region of interest" description="Disordered" evidence="1">
    <location>
        <begin position="1"/>
        <end position="25"/>
    </location>
</feature>
<dbReference type="Proteomes" id="UP000759298">
    <property type="component" value="Unassembled WGS sequence"/>
</dbReference>
<dbReference type="RefSeq" id="WP_222824580.1">
    <property type="nucleotide sequence ID" value="NZ_JAHWXP010000002.1"/>
</dbReference>
<evidence type="ECO:0000313" key="4">
    <source>
        <dbReference type="Proteomes" id="UP000759298"/>
    </source>
</evidence>
<name>A0ABS7PD35_9SPHN</name>
<organism evidence="3 4">
    <name type="scientific">Alteriqipengyuania abyssalis</name>
    <dbReference type="NCBI Taxonomy" id="2860200"/>
    <lineage>
        <taxon>Bacteria</taxon>
        <taxon>Pseudomonadati</taxon>
        <taxon>Pseudomonadota</taxon>
        <taxon>Alphaproteobacteria</taxon>
        <taxon>Sphingomonadales</taxon>
        <taxon>Erythrobacteraceae</taxon>
        <taxon>Alteriqipengyuania</taxon>
    </lineage>
</organism>
<reference evidence="3 4" key="1">
    <citation type="submission" date="2021-07" db="EMBL/GenBank/DDBJ databases">
        <title>Alteriqipengyuania abyssalis NZ-12B nov, sp.nov isolated from deep sea sponge in pacific ocean.</title>
        <authorList>
            <person name="Tareen S."/>
            <person name="Wink J."/>
        </authorList>
    </citation>
    <scope>NUCLEOTIDE SEQUENCE [LARGE SCALE GENOMIC DNA]</scope>
    <source>
        <strain evidence="3 4">NZ-12B</strain>
    </source>
</reference>
<keyword evidence="4" id="KW-1185">Reference proteome</keyword>
<feature type="compositionally biased region" description="Basic and acidic residues" evidence="1">
    <location>
        <begin position="1"/>
        <end position="14"/>
    </location>
</feature>
<sequence length="222" mass="24177">MQHDQVEETSEASRQRRGRQRQAAPGGFHDRLIKILAVALPMATGVIVAFLVIAPFSPRDEVSFVLDRDKVQEIDERLRIDNATYRGSDNQGRPFSLTAREAVQRSSKEGIVRLDTVIARILLQGGPAQLRAEGGAYKISDEVLDVTGPIILNAADGYNLVARGVSVDLRDQTLVGDEGVSGAVPAGTFSADTLRVDLETRTITLDGDARLRMVPGRLETMQ</sequence>
<dbReference type="EMBL" id="JAHWXP010000002">
    <property type="protein sequence ID" value="MBY8336988.1"/>
    <property type="molecule type" value="Genomic_DNA"/>
</dbReference>
<keyword evidence="2" id="KW-0812">Transmembrane</keyword>
<comment type="caution">
    <text evidence="3">The sequence shown here is derived from an EMBL/GenBank/DDBJ whole genome shotgun (WGS) entry which is preliminary data.</text>
</comment>
<evidence type="ECO:0000313" key="3">
    <source>
        <dbReference type="EMBL" id="MBY8336988.1"/>
    </source>
</evidence>
<evidence type="ECO:0000256" key="2">
    <source>
        <dbReference type="SAM" id="Phobius"/>
    </source>
</evidence>
<proteinExistence type="predicted"/>
<keyword evidence="2" id="KW-1133">Transmembrane helix</keyword>
<dbReference type="Pfam" id="PF06835">
    <property type="entry name" value="LptC"/>
    <property type="match status" value="1"/>
</dbReference>
<protein>
    <submittedName>
        <fullName evidence="3">LPS export ABC transporter periplasmic protein LptC</fullName>
    </submittedName>
</protein>
<dbReference type="InterPro" id="IPR010664">
    <property type="entry name" value="LipoPS_assembly_LptC-rel"/>
</dbReference>
<gene>
    <name evidence="3" type="primary">lptC</name>
    <name evidence="3" type="ORF">KYN89_07995</name>
</gene>
<feature type="transmembrane region" description="Helical" evidence="2">
    <location>
        <begin position="35"/>
        <end position="56"/>
    </location>
</feature>
<keyword evidence="2" id="KW-0472">Membrane</keyword>
<evidence type="ECO:0000256" key="1">
    <source>
        <dbReference type="SAM" id="MobiDB-lite"/>
    </source>
</evidence>